<dbReference type="Gene3D" id="3.40.50.720">
    <property type="entry name" value="NAD(P)-binding Rossmann-like Domain"/>
    <property type="match status" value="1"/>
</dbReference>
<dbReference type="Proteomes" id="UP000007800">
    <property type="component" value="Unassembled WGS sequence"/>
</dbReference>
<evidence type="ECO:0008006" key="3">
    <source>
        <dbReference type="Google" id="ProtNLM"/>
    </source>
</evidence>
<evidence type="ECO:0000313" key="1">
    <source>
        <dbReference type="EMBL" id="EER01812.1"/>
    </source>
</evidence>
<reference evidence="1 2" key="1">
    <citation type="submission" date="2008-07" db="EMBL/GenBank/DDBJ databases">
        <authorList>
            <person name="El-Sayed N."/>
            <person name="Caler E."/>
            <person name="Inman J."/>
            <person name="Amedeo P."/>
            <person name="Hass B."/>
            <person name="Wortman J."/>
        </authorList>
    </citation>
    <scope>NUCLEOTIDE SEQUENCE [LARGE SCALE GENOMIC DNA]</scope>
    <source>
        <strain evidence="2">ATCC 50983 / TXsc</strain>
    </source>
</reference>
<dbReference type="InterPro" id="IPR036291">
    <property type="entry name" value="NAD(P)-bd_dom_sf"/>
</dbReference>
<accession>C5LN78</accession>
<dbReference type="SUPFAM" id="SSF51735">
    <property type="entry name" value="NAD(P)-binding Rossmann-fold domains"/>
    <property type="match status" value="1"/>
</dbReference>
<keyword evidence="2" id="KW-1185">Reference proteome</keyword>
<sequence length="216" mass="23058">MGNAGAKSKLKTVDIAEDLSDLPAALKEYGTGAELAVSALGARGGRYGLASPADLFRLDVATNLSFAETAAQQLGVSHVALMSHVNANYNKAASDEAMPGNFKEAKGLLEYRIETSEVLKSLGTRVSLFKPALITGEPSDQCGPASSENLFLLLLVFGEGTTDTNFMRTQFREISADHLALAVRINHEMCVPSEGVSMEPLGYEECMRLIGKDDDI</sequence>
<organism evidence="2">
    <name type="scientific">Perkinsus marinus (strain ATCC 50983 / TXsc)</name>
    <dbReference type="NCBI Taxonomy" id="423536"/>
    <lineage>
        <taxon>Eukaryota</taxon>
        <taxon>Sar</taxon>
        <taxon>Alveolata</taxon>
        <taxon>Perkinsozoa</taxon>
        <taxon>Perkinsea</taxon>
        <taxon>Perkinsida</taxon>
        <taxon>Perkinsidae</taxon>
        <taxon>Perkinsus</taxon>
    </lineage>
</organism>
<proteinExistence type="predicted"/>
<gene>
    <name evidence="1" type="ORF">Pmar_PMAR012970</name>
</gene>
<evidence type="ECO:0000313" key="2">
    <source>
        <dbReference type="Proteomes" id="UP000007800"/>
    </source>
</evidence>
<dbReference type="OMA" id="MATSTHY"/>
<dbReference type="GeneID" id="9040413"/>
<dbReference type="EMBL" id="GG683716">
    <property type="protein sequence ID" value="EER01812.1"/>
    <property type="molecule type" value="Genomic_DNA"/>
</dbReference>
<dbReference type="AlphaFoldDB" id="C5LN78"/>
<protein>
    <recommendedName>
        <fullName evidence="3">NAD(P)-binding domain-containing protein</fullName>
    </recommendedName>
</protein>
<dbReference type="RefSeq" id="XP_002769094.1">
    <property type="nucleotide sequence ID" value="XM_002769048.1"/>
</dbReference>
<dbReference type="InParanoid" id="C5LN78"/>
<dbReference type="OrthoDB" id="436633at2759"/>
<name>C5LN78_PERM5</name>